<dbReference type="AlphaFoldDB" id="A0A1E5PGS2"/>
<evidence type="ECO:0000313" key="1">
    <source>
        <dbReference type="EMBL" id="OEJ28750.1"/>
    </source>
</evidence>
<gene>
    <name evidence="1" type="ORF">AS594_34190</name>
</gene>
<comment type="caution">
    <text evidence="1">The sequence shown here is derived from an EMBL/GenBank/DDBJ whole genome shotgun (WGS) entry which is preliminary data.</text>
</comment>
<dbReference type="Proteomes" id="UP000095759">
    <property type="component" value="Unassembled WGS sequence"/>
</dbReference>
<reference evidence="1 2" key="1">
    <citation type="submission" date="2016-08" db="EMBL/GenBank/DDBJ databases">
        <title>Complete genome sequence of Streptomyces agglomeratus strain 6-3-2, a novel anti-MRSA actinomycete isolated from Wuli of Tebit, China.</title>
        <authorList>
            <person name="Chen X."/>
        </authorList>
    </citation>
    <scope>NUCLEOTIDE SEQUENCE [LARGE SCALE GENOMIC DNA]</scope>
    <source>
        <strain evidence="1 2">6-3-2</strain>
    </source>
</reference>
<sequence>MGMCDSARCPQATHHPCHRPVWAGQATAIDVFIQSPPVAKGEKSRLTPERDRALRVVAEIDAAQTVSIGAD</sequence>
<protein>
    <submittedName>
        <fullName evidence="1">Uncharacterized protein</fullName>
    </submittedName>
</protein>
<dbReference type="STRING" id="285458.BGM19_02385"/>
<organism evidence="1 2">
    <name type="scientific">Streptomyces agglomeratus</name>
    <dbReference type="NCBI Taxonomy" id="285458"/>
    <lineage>
        <taxon>Bacteria</taxon>
        <taxon>Bacillati</taxon>
        <taxon>Actinomycetota</taxon>
        <taxon>Actinomycetes</taxon>
        <taxon>Kitasatosporales</taxon>
        <taxon>Streptomycetaceae</taxon>
        <taxon>Streptomyces</taxon>
    </lineage>
</organism>
<evidence type="ECO:0000313" key="2">
    <source>
        <dbReference type="Proteomes" id="UP000095759"/>
    </source>
</evidence>
<name>A0A1E5PGS2_9ACTN</name>
<proteinExistence type="predicted"/>
<accession>A0A1E5PGS2</accession>
<keyword evidence="2" id="KW-1185">Reference proteome</keyword>
<dbReference type="EMBL" id="MEHJ01000001">
    <property type="protein sequence ID" value="OEJ28750.1"/>
    <property type="molecule type" value="Genomic_DNA"/>
</dbReference>